<keyword evidence="4" id="KW-1185">Reference proteome</keyword>
<accession>A0ABY4T645</accession>
<reference evidence="3" key="1">
    <citation type="submission" date="2020-10" db="EMBL/GenBank/DDBJ databases">
        <title>Whole-genome sequence of Luteibacter sp. EIF3.</title>
        <authorList>
            <person name="Friedrich I."/>
            <person name="Hertel R."/>
            <person name="Daniel R."/>
        </authorList>
    </citation>
    <scope>NUCLEOTIDE SEQUENCE</scope>
    <source>
        <strain evidence="3">EIF3</strain>
    </source>
</reference>
<sequence>MCWPHLDSPTAFAALLDPDTGGSFSITPALDDARRMQLYVPETNILVTRWMSEQGSVELTDFMPHPEAKVRVPRCVVRRVRVPRGRVRIEACCRPRLDYAAGAPQANEYGDTVVFVDGASALRLGASVPLTTGGGEARATFELDARQEAWFVLCDEECDPLDAAECKAALDATADAWRHWTRQSNYRGRWREYVERSALVLKLLTSHRHGSIAAAATFGLPEATGAERNWDYRATWIRDASFTVYAFMRLGYIDEAEHFRRWIEERMVNLDDDATLKVMYALDGRDARDEDTLDHLAGYAGSQPVRIGNAARSQTQLDIYGELLDSIYLSNKYGTAISHAGWEHVKRLVEHVRAHWRDPDEGIWEIRDAPRHFLHSRLMCWVALDRAVRLASKRSLPAPLVEWAHERDLIADDIWTHYRHPEHGYFVQSRGGRDLDAALLMMPLVRFVSATDPVWLATLDAIGEQLADDGLVFRYRNADGLEGGEGAFTTCTFWYVECLARAGRLHEAREMMARGVHYANHLGLFSEELSLRAEPLGNFPQALTHLAFVSAAYYLDRQLSDPDGQVWQP</sequence>
<dbReference type="PANTHER" id="PTHR31616">
    <property type="entry name" value="TREHALASE"/>
    <property type="match status" value="1"/>
</dbReference>
<dbReference type="Proteomes" id="UP001056681">
    <property type="component" value="Chromosome"/>
</dbReference>
<name>A0ABY4T645_9GAMM</name>
<dbReference type="InterPro" id="IPR045582">
    <property type="entry name" value="Trehalase-like_N"/>
</dbReference>
<dbReference type="Pfam" id="PF19291">
    <property type="entry name" value="TREH_N"/>
    <property type="match status" value="1"/>
</dbReference>
<feature type="domain" description="Trehalase-like N-terminal" evidence="2">
    <location>
        <begin position="1"/>
        <end position="119"/>
    </location>
</feature>
<dbReference type="GO" id="GO:0016787">
    <property type="term" value="F:hydrolase activity"/>
    <property type="evidence" value="ECO:0007669"/>
    <property type="project" value="UniProtKB-KW"/>
</dbReference>
<dbReference type="EMBL" id="CP063231">
    <property type="protein sequence ID" value="URL60378.1"/>
    <property type="molecule type" value="Genomic_DNA"/>
</dbReference>
<evidence type="ECO:0000259" key="2">
    <source>
        <dbReference type="Pfam" id="PF19291"/>
    </source>
</evidence>
<dbReference type="InterPro" id="IPR012341">
    <property type="entry name" value="6hp_glycosidase-like_sf"/>
</dbReference>
<keyword evidence="3" id="KW-0378">Hydrolase</keyword>
<organism evidence="3 4">
    <name type="scientific">Luteibacter flocculans</name>
    <dbReference type="NCBI Taxonomy" id="2780091"/>
    <lineage>
        <taxon>Bacteria</taxon>
        <taxon>Pseudomonadati</taxon>
        <taxon>Pseudomonadota</taxon>
        <taxon>Gammaproteobacteria</taxon>
        <taxon>Lysobacterales</taxon>
        <taxon>Rhodanobacteraceae</taxon>
        <taxon>Luteibacter</taxon>
    </lineage>
</organism>
<evidence type="ECO:0000313" key="3">
    <source>
        <dbReference type="EMBL" id="URL60378.1"/>
    </source>
</evidence>
<dbReference type="Pfam" id="PF00723">
    <property type="entry name" value="Glyco_hydro_15"/>
    <property type="match status" value="1"/>
</dbReference>
<evidence type="ECO:0000259" key="1">
    <source>
        <dbReference type="Pfam" id="PF00723"/>
    </source>
</evidence>
<gene>
    <name evidence="3" type="ORF">IM816_12275</name>
</gene>
<dbReference type="PANTHER" id="PTHR31616:SF0">
    <property type="entry name" value="GLUCAN 1,4-ALPHA-GLUCOSIDASE"/>
    <property type="match status" value="1"/>
</dbReference>
<dbReference type="InterPro" id="IPR008928">
    <property type="entry name" value="6-hairpin_glycosidase_sf"/>
</dbReference>
<evidence type="ECO:0000313" key="4">
    <source>
        <dbReference type="Proteomes" id="UP001056681"/>
    </source>
</evidence>
<dbReference type="SUPFAM" id="SSF48208">
    <property type="entry name" value="Six-hairpin glycosidases"/>
    <property type="match status" value="1"/>
</dbReference>
<proteinExistence type="predicted"/>
<protein>
    <submittedName>
        <fullName evidence="3">Glycoside hydrolase family 15 protein</fullName>
    </submittedName>
</protein>
<dbReference type="Gene3D" id="1.50.10.10">
    <property type="match status" value="1"/>
</dbReference>
<feature type="domain" description="GH15-like" evidence="1">
    <location>
        <begin position="191"/>
        <end position="553"/>
    </location>
</feature>
<dbReference type="InterPro" id="IPR011613">
    <property type="entry name" value="GH15-like"/>
</dbReference>